<evidence type="ECO:0000313" key="2">
    <source>
        <dbReference type="Proteomes" id="UP001646141"/>
    </source>
</evidence>
<keyword evidence="2" id="KW-1185">Reference proteome</keyword>
<dbReference type="Proteomes" id="UP001646141">
    <property type="component" value="Unassembled WGS sequence"/>
</dbReference>
<reference evidence="1 2" key="1">
    <citation type="submission" date="2018-09" db="EMBL/GenBank/DDBJ databases">
        <title>Comparative genomics of Leucobacter spp.</title>
        <authorList>
            <person name="Reis A.C."/>
            <person name="Kolvenbach B.A."/>
            <person name="Corvini P.F.X."/>
            <person name="Nunes O.C."/>
        </authorList>
    </citation>
    <scope>NUCLEOTIDE SEQUENCE [LARGE SCALE GENOMIC DNA]</scope>
    <source>
        <strain evidence="1 2">L-1</strain>
    </source>
</reference>
<sequence>MTVVPILTHVRENTNTAFNTEIQVGSLTVMVESQSVRTITPIGTLTFTPEQACTYAAALQAVAVHVMEQNEEVAA</sequence>
<proteinExistence type="predicted"/>
<protein>
    <submittedName>
        <fullName evidence="1">Uncharacterized protein</fullName>
    </submittedName>
</protein>
<accession>A0ABS1SLB9</accession>
<dbReference type="RefSeq" id="WP_202380939.1">
    <property type="nucleotide sequence ID" value="NZ_BAAAMA010000004.1"/>
</dbReference>
<comment type="caution">
    <text evidence="1">The sequence shown here is derived from an EMBL/GenBank/DDBJ whole genome shotgun (WGS) entry which is preliminary data.</text>
</comment>
<gene>
    <name evidence="1" type="ORF">D3226_03125</name>
</gene>
<evidence type="ECO:0000313" key="1">
    <source>
        <dbReference type="EMBL" id="MBL3688949.1"/>
    </source>
</evidence>
<organism evidence="1 2">
    <name type="scientific">Leucobacter chromiireducens subsp. chromiireducens</name>
    <dbReference type="NCBI Taxonomy" id="660067"/>
    <lineage>
        <taxon>Bacteria</taxon>
        <taxon>Bacillati</taxon>
        <taxon>Actinomycetota</taxon>
        <taxon>Actinomycetes</taxon>
        <taxon>Micrococcales</taxon>
        <taxon>Microbacteriaceae</taxon>
        <taxon>Leucobacter</taxon>
    </lineage>
</organism>
<dbReference type="EMBL" id="QYAD01000001">
    <property type="protein sequence ID" value="MBL3688949.1"/>
    <property type="molecule type" value="Genomic_DNA"/>
</dbReference>
<name>A0ABS1SLB9_9MICO</name>